<protein>
    <submittedName>
        <fullName evidence="1">2'-5' RNA ligase family protein</fullName>
    </submittedName>
</protein>
<dbReference type="GO" id="GO:0016874">
    <property type="term" value="F:ligase activity"/>
    <property type="evidence" value="ECO:0007669"/>
    <property type="project" value="UniProtKB-KW"/>
</dbReference>
<name>A0A563UIY2_9SPHI</name>
<dbReference type="AlphaFoldDB" id="A0A563UIY2"/>
<evidence type="ECO:0000313" key="2">
    <source>
        <dbReference type="Proteomes" id="UP000320042"/>
    </source>
</evidence>
<dbReference type="Gene3D" id="3.90.1140.10">
    <property type="entry name" value="Cyclic phosphodiesterase"/>
    <property type="match status" value="1"/>
</dbReference>
<reference evidence="1 2" key="1">
    <citation type="submission" date="2019-07" db="EMBL/GenBank/DDBJ databases">
        <authorList>
            <person name="Kim J."/>
        </authorList>
    </citation>
    <scope>NUCLEOTIDE SEQUENCE [LARGE SCALE GENOMIC DNA]</scope>
    <source>
        <strain evidence="2">dk17</strain>
    </source>
</reference>
<gene>
    <name evidence="1" type="ORF">FPZ43_01760</name>
</gene>
<proteinExistence type="predicted"/>
<dbReference type="Proteomes" id="UP000320042">
    <property type="component" value="Unassembled WGS sequence"/>
</dbReference>
<sequence length="169" mass="19381">MYMSNPLLLTLTLNAEAQIYFNDLRKKYFPAERNVLDAHLMLFHQLPANDSSVVNDIQSLASKTGILTLEATAIKSIGNGVAFKIESDELQQIHKDLQKRWSVFIIPQDKNKLWPHVTIQNKVQPKVAQELLAELNADFKPFSIQGTGFTLWEYLAGPWQFKQQFDFSE</sequence>
<dbReference type="EMBL" id="VOEJ01000001">
    <property type="protein sequence ID" value="TWR31228.1"/>
    <property type="molecule type" value="Genomic_DNA"/>
</dbReference>
<evidence type="ECO:0000313" key="1">
    <source>
        <dbReference type="EMBL" id="TWR31228.1"/>
    </source>
</evidence>
<dbReference type="Pfam" id="PF13563">
    <property type="entry name" value="2_5_RNA_ligase2"/>
    <property type="match status" value="1"/>
</dbReference>
<keyword evidence="2" id="KW-1185">Reference proteome</keyword>
<dbReference type="OrthoDB" id="793003at2"/>
<comment type="caution">
    <text evidence="1">The sequence shown here is derived from an EMBL/GenBank/DDBJ whole genome shotgun (WGS) entry which is preliminary data.</text>
</comment>
<dbReference type="SUPFAM" id="SSF55144">
    <property type="entry name" value="LigT-like"/>
    <property type="match status" value="1"/>
</dbReference>
<organism evidence="1 2">
    <name type="scientific">Mucilaginibacter pallidiroseus</name>
    <dbReference type="NCBI Taxonomy" id="2599295"/>
    <lineage>
        <taxon>Bacteria</taxon>
        <taxon>Pseudomonadati</taxon>
        <taxon>Bacteroidota</taxon>
        <taxon>Sphingobacteriia</taxon>
        <taxon>Sphingobacteriales</taxon>
        <taxon>Sphingobacteriaceae</taxon>
        <taxon>Mucilaginibacter</taxon>
    </lineage>
</organism>
<dbReference type="InterPro" id="IPR009097">
    <property type="entry name" value="Cyclic_Pdiesterase"/>
</dbReference>
<keyword evidence="1" id="KW-0436">Ligase</keyword>
<accession>A0A563UIY2</accession>